<dbReference type="GO" id="GO:0006529">
    <property type="term" value="P:asparagine biosynthetic process"/>
    <property type="evidence" value="ECO:0007669"/>
    <property type="project" value="InterPro"/>
</dbReference>
<sequence>MEVIFGILSREGAPDGQLLRALAQNFYSAPGLERHLATYLEGPVGLGRLTLGPHDPGDIRKTGQGVCVSDARLYEVPGIEAPVALDVLGRDACLCTRFTPDDLAAIEGDFAAARWQDGQLTLARDAMGVRPLYYADTPHGVLFASFPEMILRTGLLDIDPVLKPSVLQNFWLMAHPDQTPIPGLKRLPAAHLLRIGESGEQLHRYWRFEAPRQLSRATPYADCVKNMRQKVERAVQLRLAAADRVGGHLSSGLDCCSVSILAARSAPEGTPFHSFSLVARPIPGVELPDERRLVDTAVQSEPNIWNHKITRADQGRPDPGEAFARHAMLTTPAPHESDTARAARREGVDVILSGWGGDECVSFNARGALAEYAVRFRWWHMWRQAKAMARRRGTTPVREIKSDWIGYLLPDALLRPLARLKGKRPEIMASDRIAAIWKTDAGQGKPLRLGPNTRRTRIKLIRQGHIEQRLETWARTGAEYGVRYAFPLLDRRLMRWAITLPTDMFLRDGVKRAIYRDAMVGVLPETIRMNRRKYPTFPEIMLEWAEALPQARETLATWRNDPAMEHLLDLPLLQALLDKGPDCSEVKAALSADAAGGPRANFPELSAMLTFEHAELLRYQEAVRAGRVKPPQARS</sequence>
<comment type="catalytic activity">
    <reaction evidence="3">
        <text>L-aspartate + L-glutamine + ATP + H2O = L-asparagine + L-glutamate + AMP + diphosphate + H(+)</text>
        <dbReference type="Rhea" id="RHEA:12228"/>
        <dbReference type="ChEBI" id="CHEBI:15377"/>
        <dbReference type="ChEBI" id="CHEBI:15378"/>
        <dbReference type="ChEBI" id="CHEBI:29985"/>
        <dbReference type="ChEBI" id="CHEBI:29991"/>
        <dbReference type="ChEBI" id="CHEBI:30616"/>
        <dbReference type="ChEBI" id="CHEBI:33019"/>
        <dbReference type="ChEBI" id="CHEBI:58048"/>
        <dbReference type="ChEBI" id="CHEBI:58359"/>
        <dbReference type="ChEBI" id="CHEBI:456215"/>
        <dbReference type="EC" id="6.3.5.4"/>
    </reaction>
</comment>
<evidence type="ECO:0000259" key="4">
    <source>
        <dbReference type="Pfam" id="PF00733"/>
    </source>
</evidence>
<dbReference type="EMBL" id="JSUQ01000030">
    <property type="protein sequence ID" value="KHQ50144.1"/>
    <property type="molecule type" value="Genomic_DNA"/>
</dbReference>
<comment type="pathway">
    <text evidence="1">Amino-acid biosynthesis; L-asparagine biosynthesis; L-asparagine from L-aspartate (L-Gln route): step 1/1.</text>
</comment>
<dbReference type="PANTHER" id="PTHR43284:SF1">
    <property type="entry name" value="ASPARAGINE SYNTHETASE"/>
    <property type="match status" value="1"/>
</dbReference>
<dbReference type="Pfam" id="PF00733">
    <property type="entry name" value="Asn_synthase"/>
    <property type="match status" value="1"/>
</dbReference>
<accession>A0A0B3SHU3</accession>
<dbReference type="Gene3D" id="3.40.50.620">
    <property type="entry name" value="HUPs"/>
    <property type="match status" value="2"/>
</dbReference>
<evidence type="ECO:0000313" key="6">
    <source>
        <dbReference type="EMBL" id="KHQ50144.1"/>
    </source>
</evidence>
<reference evidence="6 7" key="1">
    <citation type="submission" date="2014-10" db="EMBL/GenBank/DDBJ databases">
        <title>Genome sequence of Ponticoccus sp. strain UMTAT08 isolated from clonal culture of toxic dinoflagellate Alexandrium tamiyavanichii.</title>
        <authorList>
            <person name="Gan H.Y."/>
            <person name="Muhd D.-D."/>
            <person name="Mohd Noor M.E."/>
            <person name="Yeong Y.S."/>
            <person name="Usup G."/>
        </authorList>
    </citation>
    <scope>NUCLEOTIDE SEQUENCE [LARGE SCALE GENOMIC DNA]</scope>
    <source>
        <strain evidence="6 7">UMTAT08</strain>
    </source>
</reference>
<dbReference type="InterPro" id="IPR014729">
    <property type="entry name" value="Rossmann-like_a/b/a_fold"/>
</dbReference>
<dbReference type="Proteomes" id="UP000030960">
    <property type="component" value="Unassembled WGS sequence"/>
</dbReference>
<dbReference type="InterPro" id="IPR051786">
    <property type="entry name" value="ASN_synthetase/amidase"/>
</dbReference>
<dbReference type="InterPro" id="IPR017932">
    <property type="entry name" value="GATase_2_dom"/>
</dbReference>
<evidence type="ECO:0000259" key="5">
    <source>
        <dbReference type="Pfam" id="PF13537"/>
    </source>
</evidence>
<name>A0A0B3SHU3_9RHOB</name>
<evidence type="ECO:0000256" key="3">
    <source>
        <dbReference type="ARBA" id="ARBA00048741"/>
    </source>
</evidence>
<dbReference type="InterPro" id="IPR001962">
    <property type="entry name" value="Asn_synthase"/>
</dbReference>
<dbReference type="AlphaFoldDB" id="A0A0B3SHU3"/>
<dbReference type="Gene3D" id="3.60.20.10">
    <property type="entry name" value="Glutamine Phosphoribosylpyrophosphate, subunit 1, domain 1"/>
    <property type="match status" value="1"/>
</dbReference>
<dbReference type="GO" id="GO:0004066">
    <property type="term" value="F:asparagine synthase (glutamine-hydrolyzing) activity"/>
    <property type="evidence" value="ECO:0007669"/>
    <property type="project" value="UniProtKB-EC"/>
</dbReference>
<dbReference type="EC" id="6.3.5.4" evidence="2"/>
<dbReference type="SUPFAM" id="SSF56235">
    <property type="entry name" value="N-terminal nucleophile aminohydrolases (Ntn hydrolases)"/>
    <property type="match status" value="1"/>
</dbReference>
<dbReference type="Pfam" id="PF13537">
    <property type="entry name" value="GATase_7"/>
    <property type="match status" value="1"/>
</dbReference>
<evidence type="ECO:0000256" key="1">
    <source>
        <dbReference type="ARBA" id="ARBA00005187"/>
    </source>
</evidence>
<comment type="caution">
    <text evidence="6">The sequence shown here is derived from an EMBL/GenBank/DDBJ whole genome shotgun (WGS) entry which is preliminary data.</text>
</comment>
<proteinExistence type="predicted"/>
<keyword evidence="7" id="KW-1185">Reference proteome</keyword>
<protein>
    <recommendedName>
        <fullName evidence="2">asparagine synthase (glutamine-hydrolyzing)</fullName>
        <ecNumber evidence="2">6.3.5.4</ecNumber>
    </recommendedName>
</protein>
<feature type="domain" description="Glutamine amidotransferase type-2" evidence="5">
    <location>
        <begin position="103"/>
        <end position="151"/>
    </location>
</feature>
<dbReference type="InterPro" id="IPR029055">
    <property type="entry name" value="Ntn_hydrolases_N"/>
</dbReference>
<gene>
    <name evidence="6" type="ORF">OA50_05263</name>
</gene>
<evidence type="ECO:0000313" key="7">
    <source>
        <dbReference type="Proteomes" id="UP000030960"/>
    </source>
</evidence>
<evidence type="ECO:0000256" key="2">
    <source>
        <dbReference type="ARBA" id="ARBA00012737"/>
    </source>
</evidence>
<organism evidence="6 7">
    <name type="scientific">Mameliella alba</name>
    <dbReference type="NCBI Taxonomy" id="561184"/>
    <lineage>
        <taxon>Bacteria</taxon>
        <taxon>Pseudomonadati</taxon>
        <taxon>Pseudomonadota</taxon>
        <taxon>Alphaproteobacteria</taxon>
        <taxon>Rhodobacterales</taxon>
        <taxon>Roseobacteraceae</taxon>
        <taxon>Mameliella</taxon>
    </lineage>
</organism>
<dbReference type="OrthoDB" id="9763290at2"/>
<dbReference type="SUPFAM" id="SSF52402">
    <property type="entry name" value="Adenine nucleotide alpha hydrolases-like"/>
    <property type="match status" value="1"/>
</dbReference>
<dbReference type="RefSeq" id="WP_043146517.1">
    <property type="nucleotide sequence ID" value="NZ_JSUQ01000030.1"/>
</dbReference>
<feature type="domain" description="Asparagine synthetase" evidence="4">
    <location>
        <begin position="227"/>
        <end position="582"/>
    </location>
</feature>
<dbReference type="PANTHER" id="PTHR43284">
    <property type="entry name" value="ASPARAGINE SYNTHETASE (GLUTAMINE-HYDROLYZING)"/>
    <property type="match status" value="1"/>
</dbReference>